<dbReference type="EMBL" id="CAOQHR010000006">
    <property type="protein sequence ID" value="CAI6336438.1"/>
    <property type="molecule type" value="Genomic_DNA"/>
</dbReference>
<accession>A0A9W4XLW8</accession>
<feature type="region of interest" description="Disordered" evidence="1">
    <location>
        <begin position="197"/>
        <end position="400"/>
    </location>
</feature>
<feature type="compositionally biased region" description="Basic and acidic residues" evidence="1">
    <location>
        <begin position="199"/>
        <end position="213"/>
    </location>
</feature>
<evidence type="ECO:0000259" key="2">
    <source>
        <dbReference type="PROSITE" id="PS51186"/>
    </source>
</evidence>
<feature type="compositionally biased region" description="Polar residues" evidence="1">
    <location>
        <begin position="272"/>
        <end position="283"/>
    </location>
</feature>
<evidence type="ECO:0000313" key="4">
    <source>
        <dbReference type="Proteomes" id="UP001152607"/>
    </source>
</evidence>
<feature type="region of interest" description="Disordered" evidence="1">
    <location>
        <begin position="464"/>
        <end position="496"/>
    </location>
</feature>
<feature type="domain" description="N-acetyltransferase" evidence="2">
    <location>
        <begin position="735"/>
        <end position="931"/>
    </location>
</feature>
<dbReference type="OrthoDB" id="2129362at2759"/>
<feature type="region of interest" description="Disordered" evidence="1">
    <location>
        <begin position="34"/>
        <end position="61"/>
    </location>
</feature>
<dbReference type="Pfam" id="PF13508">
    <property type="entry name" value="Acetyltransf_7"/>
    <property type="match status" value="1"/>
</dbReference>
<dbReference type="InterPro" id="IPR016181">
    <property type="entry name" value="Acyl_CoA_acyltransferase"/>
</dbReference>
<dbReference type="InterPro" id="IPR000182">
    <property type="entry name" value="GNAT_dom"/>
</dbReference>
<sequence>MQTVVSSCPRLFVCLFTGASICLYTSPRRKKRPLLSSSTAKVNRYQHGPARGPNSPSSISSTVQSPICPILAWPAHPDGASGFPCFNTGTADFWRLAPPTAAPRAGSYPSSRCTPESSTCASGWRPAVSPVWSRLPYYTFHVFTSSHLVSSLARHEKGSPGQTIEVPTMAELNAQIKPPSSGYVPPYKRKGYVMPLLRGKTEQPETEKPKTEQPEMEQPKTAQPTADDDEKKADVAHASPAKPSAEKATPNGKNLPNSSPRTSAGTGDGTSEHNWTGWHSSSGPPKPAGSVKTAATSKPTLSQKSTPFKTTHKDNATPAGSAKNRASPKHVSSQRSTSSNAPAVPPMPQKSRSPIGKPSQPASMFPSHNKNKASRVHSTTRSRASISTNKAQAKKEKEAPEIVAWGSATIKVDPRLENAKEIVGEWNNESNVPAWGIDPDFPQALDVDYDTMMKNHEAAIEHVSKHGPKPARSSHWKANKTGKRPLRGEKGQHLFGNPDLVSYGKWDEDKPESDHDDPYYDVKKLAGWDGRFQAPPEDWAARDRNVFSQDKVVNQVWIWMLTLDDEACTPDFTSFTIDMQFKNNQELVSKTWILDKIEGQDPRLFWNSFVSRCPSPVDTEDLKDSENRPYWELYDKTSPFMPEIVAPKAVLDQSDFNNRHSRALTTANELVLRCKKHHLAKIELAHASEPIFTPLEQDAMTRQAQKMIQIRQKTALKEPEEVLADSKAIKLESNVYLRPVRPSDVVSVLELYNHFVAETISVPEFQPVKFEHMVDRVNTVTSQNLPYIVAVAKNYKPPKGVCVSEKVVGFVALDDFCGKRSMYRYTFELELFVHPEWQRQHIGSCLMDCLLNLACNSYMPRGGYEYLKRDEYLKNGIGRAVKVIKAEVAADCRKKPQWVMDFFGNFGFRKAGHLREVGYKYGQIVDIVNFQYTTDETINKDLSPEL</sequence>
<evidence type="ECO:0000256" key="1">
    <source>
        <dbReference type="SAM" id="MobiDB-lite"/>
    </source>
</evidence>
<feature type="compositionally biased region" description="Polar residues" evidence="1">
    <location>
        <begin position="293"/>
        <end position="309"/>
    </location>
</feature>
<dbReference type="SUPFAM" id="SSF55729">
    <property type="entry name" value="Acyl-CoA N-acyltransferases (Nat)"/>
    <property type="match status" value="1"/>
</dbReference>
<gene>
    <name evidence="3" type="ORF">PDIGIT_LOCUS9537</name>
</gene>
<name>A0A9W4XLW8_9PLEO</name>
<dbReference type="CDD" id="cd04301">
    <property type="entry name" value="NAT_SF"/>
    <property type="match status" value="1"/>
</dbReference>
<dbReference type="GO" id="GO:0016747">
    <property type="term" value="F:acyltransferase activity, transferring groups other than amino-acyl groups"/>
    <property type="evidence" value="ECO:0007669"/>
    <property type="project" value="InterPro"/>
</dbReference>
<feature type="compositionally biased region" description="Polar residues" evidence="1">
    <location>
        <begin position="330"/>
        <end position="341"/>
    </location>
</feature>
<feature type="compositionally biased region" description="Basic residues" evidence="1">
    <location>
        <begin position="369"/>
        <end position="380"/>
    </location>
</feature>
<organism evidence="3 4">
    <name type="scientific">Periconia digitata</name>
    <dbReference type="NCBI Taxonomy" id="1303443"/>
    <lineage>
        <taxon>Eukaryota</taxon>
        <taxon>Fungi</taxon>
        <taxon>Dikarya</taxon>
        <taxon>Ascomycota</taxon>
        <taxon>Pezizomycotina</taxon>
        <taxon>Dothideomycetes</taxon>
        <taxon>Pleosporomycetidae</taxon>
        <taxon>Pleosporales</taxon>
        <taxon>Massarineae</taxon>
        <taxon>Periconiaceae</taxon>
        <taxon>Periconia</taxon>
    </lineage>
</organism>
<dbReference type="Gene3D" id="3.40.630.30">
    <property type="match status" value="1"/>
</dbReference>
<protein>
    <recommendedName>
        <fullName evidence="2">N-acetyltransferase domain-containing protein</fullName>
    </recommendedName>
</protein>
<comment type="caution">
    <text evidence="3">The sequence shown here is derived from an EMBL/GenBank/DDBJ whole genome shotgun (WGS) entry which is preliminary data.</text>
</comment>
<evidence type="ECO:0000313" key="3">
    <source>
        <dbReference type="EMBL" id="CAI6336438.1"/>
    </source>
</evidence>
<dbReference type="PROSITE" id="PS51186">
    <property type="entry name" value="GNAT"/>
    <property type="match status" value="1"/>
</dbReference>
<dbReference type="Proteomes" id="UP001152607">
    <property type="component" value="Unassembled WGS sequence"/>
</dbReference>
<dbReference type="AlphaFoldDB" id="A0A9W4XLW8"/>
<reference evidence="3" key="1">
    <citation type="submission" date="2023-01" db="EMBL/GenBank/DDBJ databases">
        <authorList>
            <person name="Van Ghelder C."/>
            <person name="Rancurel C."/>
        </authorList>
    </citation>
    <scope>NUCLEOTIDE SEQUENCE</scope>
    <source>
        <strain evidence="3">CNCM I-4278</strain>
    </source>
</reference>
<feature type="compositionally biased region" description="Polar residues" evidence="1">
    <location>
        <begin position="251"/>
        <end position="265"/>
    </location>
</feature>
<feature type="compositionally biased region" description="Basic residues" evidence="1">
    <location>
        <begin position="465"/>
        <end position="485"/>
    </location>
</feature>
<keyword evidence="4" id="KW-1185">Reference proteome</keyword>
<proteinExistence type="predicted"/>